<keyword evidence="2" id="KW-0479">Metal-binding</keyword>
<dbReference type="RefSeq" id="WP_397096095.1">
    <property type="nucleotide sequence ID" value="NZ_JBIRYO010000042.1"/>
</dbReference>
<reference evidence="4 5" key="1">
    <citation type="submission" date="2024-10" db="EMBL/GenBank/DDBJ databases">
        <title>The Natural Products Discovery Center: Release of the First 8490 Sequenced Strains for Exploring Actinobacteria Biosynthetic Diversity.</title>
        <authorList>
            <person name="Kalkreuter E."/>
            <person name="Kautsar S.A."/>
            <person name="Yang D."/>
            <person name="Bader C.D."/>
            <person name="Teijaro C.N."/>
            <person name="Fluegel L."/>
            <person name="Davis C.M."/>
            <person name="Simpson J.R."/>
            <person name="Lauterbach L."/>
            <person name="Steele A.D."/>
            <person name="Gui C."/>
            <person name="Meng S."/>
            <person name="Li G."/>
            <person name="Viehrig K."/>
            <person name="Ye F."/>
            <person name="Su P."/>
            <person name="Kiefer A.F."/>
            <person name="Nichols A."/>
            <person name="Cepeda A.J."/>
            <person name="Yan W."/>
            <person name="Fan B."/>
            <person name="Jiang Y."/>
            <person name="Adhikari A."/>
            <person name="Zheng C.-J."/>
            <person name="Schuster L."/>
            <person name="Cowan T.M."/>
            <person name="Smanski M.J."/>
            <person name="Chevrette M.G."/>
            <person name="De Carvalho L.P.S."/>
            <person name="Shen B."/>
        </authorList>
    </citation>
    <scope>NUCLEOTIDE SEQUENCE [LARGE SCALE GENOMIC DNA]</scope>
    <source>
        <strain evidence="4 5">NPDC019275</strain>
    </source>
</reference>
<comment type="caution">
    <text evidence="4">The sequence shown here is derived from an EMBL/GenBank/DDBJ whole genome shotgun (WGS) entry which is preliminary data.</text>
</comment>
<dbReference type="InterPro" id="IPR036849">
    <property type="entry name" value="Enolase-like_C_sf"/>
</dbReference>
<proteinExistence type="predicted"/>
<evidence type="ECO:0000313" key="4">
    <source>
        <dbReference type="EMBL" id="MFI2478551.1"/>
    </source>
</evidence>
<organism evidence="4 5">
    <name type="scientific">Nocardia xishanensis</name>
    <dbReference type="NCBI Taxonomy" id="238964"/>
    <lineage>
        <taxon>Bacteria</taxon>
        <taxon>Bacillati</taxon>
        <taxon>Actinomycetota</taxon>
        <taxon>Actinomycetes</taxon>
        <taxon>Mycobacteriales</taxon>
        <taxon>Nocardiaceae</taxon>
        <taxon>Nocardia</taxon>
    </lineage>
</organism>
<evidence type="ECO:0000256" key="2">
    <source>
        <dbReference type="ARBA" id="ARBA00022723"/>
    </source>
</evidence>
<dbReference type="PANTHER" id="PTHR48073">
    <property type="entry name" value="O-SUCCINYLBENZOATE SYNTHASE-RELATED"/>
    <property type="match status" value="1"/>
</dbReference>
<dbReference type="PANTHER" id="PTHR48073:SF2">
    <property type="entry name" value="O-SUCCINYLBENZOATE SYNTHASE"/>
    <property type="match status" value="1"/>
</dbReference>
<dbReference type="SFLD" id="SFLDS00001">
    <property type="entry name" value="Enolase"/>
    <property type="match status" value="1"/>
</dbReference>
<dbReference type="Proteomes" id="UP001611415">
    <property type="component" value="Unassembled WGS sequence"/>
</dbReference>
<dbReference type="InterPro" id="IPR029017">
    <property type="entry name" value="Enolase-like_N"/>
</dbReference>
<keyword evidence="1" id="KW-0474">Menaquinone biosynthesis</keyword>
<dbReference type="SFLD" id="SFLDG00180">
    <property type="entry name" value="muconate_cycloisomerase"/>
    <property type="match status" value="1"/>
</dbReference>
<evidence type="ECO:0000256" key="1">
    <source>
        <dbReference type="ARBA" id="ARBA00022428"/>
    </source>
</evidence>
<dbReference type="SUPFAM" id="SSF51604">
    <property type="entry name" value="Enolase C-terminal domain-like"/>
    <property type="match status" value="1"/>
</dbReference>
<dbReference type="Pfam" id="PF13378">
    <property type="entry name" value="MR_MLE_C"/>
    <property type="match status" value="1"/>
</dbReference>
<dbReference type="Gene3D" id="3.30.390.10">
    <property type="entry name" value="Enolase-like, N-terminal domain"/>
    <property type="match status" value="1"/>
</dbReference>
<sequence length="346" mass="35899">MRITWQTTRLELARPLRISRASMSGRDAAWVRLTDGKDEGWGEVVTSPRLGLDTARITTALAALAARVEECGEPEQFRANLPDLRAAFPLPVVCAVDSAVHDLLARRASVSVAAYLGLAQRDRVPTACTIGLASVAEAGDRTAELTAAGFCVVKIKLGAPDPADDIARVRAVRAVAPSATLLLDPNGAWDASTAVTVLRTLAELDIAAVEQPVPAGRLAWLAEVADRAPIPVIADEDAGAVADLDRLPDGIRGINIKLAECGGLDAALSMIGHARDRGLDVMLGCQAASSLGIAPAVHLLDAARWVDLDGHLLLAEDPWTGLGAADGVLSTPAGPGLGVTTVVAAR</sequence>
<keyword evidence="5" id="KW-1185">Reference proteome</keyword>
<name>A0ABW7XBN3_9NOCA</name>
<dbReference type="PROSITE" id="PS00909">
    <property type="entry name" value="MR_MLE_2"/>
    <property type="match status" value="1"/>
</dbReference>
<dbReference type="InterPro" id="IPR029065">
    <property type="entry name" value="Enolase_C-like"/>
</dbReference>
<evidence type="ECO:0000313" key="5">
    <source>
        <dbReference type="Proteomes" id="UP001611415"/>
    </source>
</evidence>
<evidence type="ECO:0000259" key="3">
    <source>
        <dbReference type="SMART" id="SM00922"/>
    </source>
</evidence>
<feature type="domain" description="Mandelate racemase/muconate lactonizing enzyme C-terminal" evidence="3">
    <location>
        <begin position="135"/>
        <end position="231"/>
    </location>
</feature>
<dbReference type="SMART" id="SM00922">
    <property type="entry name" value="MR_MLE"/>
    <property type="match status" value="1"/>
</dbReference>
<dbReference type="SUPFAM" id="SSF54826">
    <property type="entry name" value="Enolase N-terminal domain-like"/>
    <property type="match status" value="1"/>
</dbReference>
<dbReference type="InterPro" id="IPR018110">
    <property type="entry name" value="Mandel_Rmase/mucon_lact_enz_CS"/>
</dbReference>
<protein>
    <submittedName>
        <fullName evidence="4">Mandelate racemase/muconate lactonizing enzyme family protein</fullName>
    </submittedName>
</protein>
<accession>A0ABW7XBN3</accession>
<dbReference type="Gene3D" id="3.20.20.120">
    <property type="entry name" value="Enolase-like C-terminal domain"/>
    <property type="match status" value="1"/>
</dbReference>
<gene>
    <name evidence="4" type="ORF">ACH49W_34800</name>
</gene>
<dbReference type="InterPro" id="IPR013342">
    <property type="entry name" value="Mandelate_racemase_C"/>
</dbReference>
<dbReference type="EMBL" id="JBIRYO010000042">
    <property type="protein sequence ID" value="MFI2478551.1"/>
    <property type="molecule type" value="Genomic_DNA"/>
</dbReference>